<feature type="domain" description="Smf/DprA SLOG" evidence="2">
    <location>
        <begin position="71"/>
        <end position="278"/>
    </location>
</feature>
<name>A0A1L8RHP5_9ENTE</name>
<reference evidence="3 4" key="1">
    <citation type="submission" date="2014-12" db="EMBL/GenBank/DDBJ databases">
        <title>Draft genome sequences of 29 type strains of Enterococci.</title>
        <authorList>
            <person name="Zhong Z."/>
            <person name="Sun Z."/>
            <person name="Liu W."/>
            <person name="Zhang W."/>
            <person name="Zhang H."/>
        </authorList>
    </citation>
    <scope>NUCLEOTIDE SEQUENCE [LARGE SCALE GENOMIC DNA]</scope>
    <source>
        <strain evidence="3 4">DSM 17029</strain>
    </source>
</reference>
<dbReference type="Pfam" id="PF02481">
    <property type="entry name" value="DNA_processg_A"/>
    <property type="match status" value="1"/>
</dbReference>
<evidence type="ECO:0000313" key="4">
    <source>
        <dbReference type="Proteomes" id="UP000181884"/>
    </source>
</evidence>
<dbReference type="InterPro" id="IPR057666">
    <property type="entry name" value="DrpA_SLOG"/>
</dbReference>
<dbReference type="Proteomes" id="UP000181884">
    <property type="component" value="Unassembled WGS sequence"/>
</dbReference>
<evidence type="ECO:0000259" key="2">
    <source>
        <dbReference type="Pfam" id="PF02481"/>
    </source>
</evidence>
<dbReference type="NCBIfam" id="TIGR00732">
    <property type="entry name" value="dprA"/>
    <property type="match status" value="1"/>
</dbReference>
<dbReference type="STRING" id="214095.RU97_GL000860"/>
<dbReference type="PROSITE" id="PS51257">
    <property type="entry name" value="PROKAR_LIPOPROTEIN"/>
    <property type="match status" value="1"/>
</dbReference>
<dbReference type="SUPFAM" id="SSF102405">
    <property type="entry name" value="MCP/YpsA-like"/>
    <property type="match status" value="1"/>
</dbReference>
<sequence>MKNHCIALFLCGGIGCITKRKLWEFVQGHSWEALLVELTKADKVAILQQLRKITDWQTTTAYSEWLVGNPFITIEDPEYPPLLKEIADPPLVLFYAGHLALLQQPALAVVGSRAAATSRRQLVGELITPLLKDYVIISGLARGIDSFAHQLTTSQQGQTIGIVGCGLDRCYPSENQRLFQQMKEEQLIISEYPKGTPPRQYHFPQRNRLIAGLAQGVVVIEAKEKSGSLITAQLALENGREVFAVPGDPLQNNAEGCHSLIRDGAKCTTKMTHILEELS</sequence>
<dbReference type="InterPro" id="IPR003488">
    <property type="entry name" value="DprA"/>
</dbReference>
<accession>A0A1L8RHP5</accession>
<dbReference type="RefSeq" id="WP_067389671.1">
    <property type="nucleotide sequence ID" value="NZ_JXKH01000002.1"/>
</dbReference>
<comment type="similarity">
    <text evidence="1">Belongs to the DprA/Smf family.</text>
</comment>
<dbReference type="GO" id="GO:0009294">
    <property type="term" value="P:DNA-mediated transformation"/>
    <property type="evidence" value="ECO:0007669"/>
    <property type="project" value="InterPro"/>
</dbReference>
<evidence type="ECO:0000313" key="3">
    <source>
        <dbReference type="EMBL" id="OJG19289.1"/>
    </source>
</evidence>
<dbReference type="PANTHER" id="PTHR43022">
    <property type="entry name" value="PROTEIN SMF"/>
    <property type="match status" value="1"/>
</dbReference>
<dbReference type="PANTHER" id="PTHR43022:SF1">
    <property type="entry name" value="PROTEIN SMF"/>
    <property type="match status" value="1"/>
</dbReference>
<protein>
    <submittedName>
        <fullName evidence="3">DNA polymerase sliding clamp subunit</fullName>
    </submittedName>
</protein>
<keyword evidence="4" id="KW-1185">Reference proteome</keyword>
<gene>
    <name evidence="3" type="ORF">RU97_GL000860</name>
</gene>
<comment type="caution">
    <text evidence="3">The sequence shown here is derived from an EMBL/GenBank/DDBJ whole genome shotgun (WGS) entry which is preliminary data.</text>
</comment>
<evidence type="ECO:0000256" key="1">
    <source>
        <dbReference type="ARBA" id="ARBA00006525"/>
    </source>
</evidence>
<dbReference type="EMBL" id="JXKH01000002">
    <property type="protein sequence ID" value="OJG19289.1"/>
    <property type="molecule type" value="Genomic_DNA"/>
</dbReference>
<dbReference type="Gene3D" id="3.40.50.450">
    <property type="match status" value="1"/>
</dbReference>
<proteinExistence type="inferred from homology"/>
<organism evidence="3 4">
    <name type="scientific">Enterococcus canis</name>
    <dbReference type="NCBI Taxonomy" id="214095"/>
    <lineage>
        <taxon>Bacteria</taxon>
        <taxon>Bacillati</taxon>
        <taxon>Bacillota</taxon>
        <taxon>Bacilli</taxon>
        <taxon>Lactobacillales</taxon>
        <taxon>Enterococcaceae</taxon>
        <taxon>Enterococcus</taxon>
    </lineage>
</organism>
<dbReference type="AlphaFoldDB" id="A0A1L8RHP5"/>